<dbReference type="Pfam" id="PF05635">
    <property type="entry name" value="23S_rRNA_IVP"/>
    <property type="match status" value="1"/>
</dbReference>
<organism evidence="1">
    <name type="scientific">sediment metagenome</name>
    <dbReference type="NCBI Taxonomy" id="749907"/>
    <lineage>
        <taxon>unclassified sequences</taxon>
        <taxon>metagenomes</taxon>
        <taxon>ecological metagenomes</taxon>
    </lineage>
</organism>
<dbReference type="GO" id="GO:0005840">
    <property type="term" value="C:ribosome"/>
    <property type="evidence" value="ECO:0007669"/>
    <property type="project" value="UniProtKB-KW"/>
</dbReference>
<dbReference type="AlphaFoldDB" id="D9PFL4"/>
<dbReference type="InterPro" id="IPR012657">
    <property type="entry name" value="23S_rRNA-intervening_sequence"/>
</dbReference>
<evidence type="ECO:0000313" key="1">
    <source>
        <dbReference type="EMBL" id="EFK97652.1"/>
    </source>
</evidence>
<dbReference type="Gene3D" id="1.20.1440.60">
    <property type="entry name" value="23S rRNA-intervening sequence"/>
    <property type="match status" value="1"/>
</dbReference>
<sequence>MRDHTKLKVFAMADQLALSVYRETQQLPDNERFGLQSQIRRAAVSVAANIVEGCARTSQAEYLRFLDIAYGSARELQYELHLCQRLGFIHTDKAATLNNDCTALAKSLNALLQALRQT</sequence>
<dbReference type="CDD" id="cd16377">
    <property type="entry name" value="23S_rRNA_IVP_like"/>
    <property type="match status" value="1"/>
</dbReference>
<dbReference type="InterPro" id="IPR036583">
    <property type="entry name" value="23S_rRNA_IVS_sf"/>
</dbReference>
<dbReference type="EMBL" id="ADZX01000081">
    <property type="protein sequence ID" value="EFK97652.1"/>
    <property type="molecule type" value="Genomic_DNA"/>
</dbReference>
<dbReference type="PANTHER" id="PTHR38471:SF2">
    <property type="entry name" value="FOUR HELIX BUNDLE PROTEIN"/>
    <property type="match status" value="1"/>
</dbReference>
<gene>
    <name evidence="1" type="ORF">LDC_0296</name>
</gene>
<proteinExistence type="predicted"/>
<dbReference type="SUPFAM" id="SSF158446">
    <property type="entry name" value="IVS-encoded protein-like"/>
    <property type="match status" value="1"/>
</dbReference>
<protein>
    <submittedName>
        <fullName evidence="1">S23 ribosomal protein</fullName>
    </submittedName>
</protein>
<accession>D9PFL4</accession>
<comment type="caution">
    <text evidence="1">The sequence shown here is derived from an EMBL/GenBank/DDBJ whole genome shotgun (WGS) entry which is preliminary data.</text>
</comment>
<dbReference type="NCBIfam" id="TIGR02436">
    <property type="entry name" value="four helix bundle protein"/>
    <property type="match status" value="1"/>
</dbReference>
<keyword evidence="1" id="KW-0689">Ribosomal protein</keyword>
<dbReference type="PANTHER" id="PTHR38471">
    <property type="entry name" value="FOUR HELIX BUNDLE PROTEIN"/>
    <property type="match status" value="1"/>
</dbReference>
<reference evidence="1" key="2">
    <citation type="journal article" date="2011" name="Microb. Ecol.">
        <title>Taxonomic and Functional Metagenomic Profiling of the Microbial Community in the Anoxic Sediment of a Sub-saline Shallow Lake (Laguna de Carrizo, Central Spain).</title>
        <authorList>
            <person name="Ferrer M."/>
            <person name="Guazzaroni M.E."/>
            <person name="Richter M."/>
            <person name="Garcia-Salamanca A."/>
            <person name="Yarza P."/>
            <person name="Suarez-Suarez A."/>
            <person name="Solano J."/>
            <person name="Alcaide M."/>
            <person name="van Dillewijn P."/>
            <person name="Molina-Henares M.A."/>
            <person name="Lopez-Cortes N."/>
            <person name="Al-Ramahi Y."/>
            <person name="Guerrero C."/>
            <person name="Acosta A."/>
            <person name="de Eugenio L.I."/>
            <person name="Martinez V."/>
            <person name="Marques S."/>
            <person name="Rojo F."/>
            <person name="Santero E."/>
            <person name="Genilloud O."/>
            <person name="Perez-Perez J."/>
            <person name="Rossello-Mora R."/>
            <person name="Ramos J.L."/>
        </authorList>
    </citation>
    <scope>NUCLEOTIDE SEQUENCE</scope>
</reference>
<keyword evidence="1" id="KW-0687">Ribonucleoprotein</keyword>
<reference evidence="1" key="1">
    <citation type="submission" date="2010-07" db="EMBL/GenBank/DDBJ databases">
        <authorList>
            <consortium name="CONSOLIDER consortium CSD2007-00005"/>
            <person name="Guazzaroni M.-E."/>
            <person name="Richter M."/>
            <person name="Garcia-Salamanca A."/>
            <person name="Yarza P."/>
            <person name="Ferrer M."/>
        </authorList>
    </citation>
    <scope>NUCLEOTIDE SEQUENCE</scope>
</reference>
<name>D9PFL4_9ZZZZ</name>